<evidence type="ECO:0000313" key="2">
    <source>
        <dbReference type="EMBL" id="EER08962.1"/>
    </source>
</evidence>
<dbReference type="OrthoDB" id="464737at2759"/>
<organism evidence="3">
    <name type="scientific">Perkinsus marinus (strain ATCC 50983 / TXsc)</name>
    <dbReference type="NCBI Taxonomy" id="423536"/>
    <lineage>
        <taxon>Eukaryota</taxon>
        <taxon>Sar</taxon>
        <taxon>Alveolata</taxon>
        <taxon>Perkinsozoa</taxon>
        <taxon>Perkinsea</taxon>
        <taxon>Perkinsida</taxon>
        <taxon>Perkinsidae</taxon>
        <taxon>Perkinsus</taxon>
    </lineage>
</organism>
<evidence type="ECO:0000313" key="3">
    <source>
        <dbReference type="Proteomes" id="UP000007800"/>
    </source>
</evidence>
<reference evidence="2 3" key="1">
    <citation type="submission" date="2008-07" db="EMBL/GenBank/DDBJ databases">
        <authorList>
            <person name="El-Sayed N."/>
            <person name="Caler E."/>
            <person name="Inman J."/>
            <person name="Amedeo P."/>
            <person name="Hass B."/>
            <person name="Wortman J."/>
        </authorList>
    </citation>
    <scope>NUCLEOTIDE SEQUENCE [LARGE SCALE GENOMIC DNA]</scope>
    <source>
        <strain evidence="3">ATCC 50983 / TXsc</strain>
    </source>
</reference>
<sequence>MLIRPIYMMSILMAPLVLHGLTSYKRGLSLDQLEYRLAKPSDVPLCDRVQPKAGLYVAVEPRGNSVVASVEFGLVDVPERNWVYLPYFCVKEDWKGSAVGGRLLKRLLVYVHSVGPQVESVSITMGTTNDGELAAAEEAGFDSQCEYSDFKRSIIHSCLPQFWMIIPDGPRKLIGIPPIQWSPRLAGPVVVDPYH</sequence>
<dbReference type="AlphaFoldDB" id="C5L2P7"/>
<feature type="chain" id="PRO_5002952240" description="N-acetyltransferase domain-containing protein" evidence="1">
    <location>
        <begin position="28"/>
        <end position="195"/>
    </location>
</feature>
<proteinExistence type="predicted"/>
<dbReference type="OMA" id="YIPRVIV"/>
<evidence type="ECO:0000256" key="1">
    <source>
        <dbReference type="SAM" id="SignalP"/>
    </source>
</evidence>
<dbReference type="GeneID" id="9064871"/>
<accession>C5L2P7</accession>
<evidence type="ECO:0008006" key="4">
    <source>
        <dbReference type="Google" id="ProtNLM"/>
    </source>
</evidence>
<gene>
    <name evidence="2" type="ORF">Pmar_PMAR009953</name>
</gene>
<protein>
    <recommendedName>
        <fullName evidence="4">N-acetyltransferase domain-containing protein</fullName>
    </recommendedName>
</protein>
<dbReference type="EMBL" id="GG678662">
    <property type="protein sequence ID" value="EER08962.1"/>
    <property type="molecule type" value="Genomic_DNA"/>
</dbReference>
<dbReference type="InParanoid" id="C5L2P7"/>
<dbReference type="RefSeq" id="XP_002777146.1">
    <property type="nucleotide sequence ID" value="XM_002777100.1"/>
</dbReference>
<dbReference type="InterPro" id="IPR016181">
    <property type="entry name" value="Acyl_CoA_acyltransferase"/>
</dbReference>
<keyword evidence="3" id="KW-1185">Reference proteome</keyword>
<feature type="signal peptide" evidence="1">
    <location>
        <begin position="1"/>
        <end position="27"/>
    </location>
</feature>
<name>C5L2P7_PERM5</name>
<dbReference type="Proteomes" id="UP000007800">
    <property type="component" value="Unassembled WGS sequence"/>
</dbReference>
<keyword evidence="1" id="KW-0732">Signal</keyword>
<dbReference type="Gene3D" id="3.40.630.30">
    <property type="match status" value="1"/>
</dbReference>
<dbReference type="SUPFAM" id="SSF55729">
    <property type="entry name" value="Acyl-CoA N-acyltransferases (Nat)"/>
    <property type="match status" value="1"/>
</dbReference>